<evidence type="ECO:0000256" key="1">
    <source>
        <dbReference type="ARBA" id="ARBA00004196"/>
    </source>
</evidence>
<dbReference type="GO" id="GO:0017004">
    <property type="term" value="P:cytochrome complex assembly"/>
    <property type="evidence" value="ECO:0007669"/>
    <property type="project" value="UniProtKB-KW"/>
</dbReference>
<reference evidence="7 8" key="1">
    <citation type="submission" date="2020-08" db="EMBL/GenBank/DDBJ databases">
        <title>Genomic Encyclopedia of Type Strains, Phase IV (KMG-IV): sequencing the most valuable type-strain genomes for metagenomic binning, comparative biology and taxonomic classification.</title>
        <authorList>
            <person name="Goeker M."/>
        </authorList>
    </citation>
    <scope>NUCLEOTIDE SEQUENCE [LARGE SCALE GENOMIC DNA]</scope>
    <source>
        <strain evidence="7 8">DSM 105721</strain>
    </source>
</reference>
<dbReference type="CDD" id="cd02966">
    <property type="entry name" value="TlpA_like_family"/>
    <property type="match status" value="1"/>
</dbReference>
<comment type="subcellular location">
    <subcellularLocation>
        <location evidence="1">Cell envelope</location>
    </subcellularLocation>
</comment>
<dbReference type="InterPro" id="IPR025380">
    <property type="entry name" value="DUF4369"/>
</dbReference>
<evidence type="ECO:0000256" key="5">
    <source>
        <dbReference type="SAM" id="SignalP"/>
    </source>
</evidence>
<protein>
    <submittedName>
        <fullName evidence="7">Peroxiredoxin</fullName>
    </submittedName>
</protein>
<evidence type="ECO:0000256" key="4">
    <source>
        <dbReference type="ARBA" id="ARBA00023284"/>
    </source>
</evidence>
<name>A0A7W6HY07_9BACT</name>
<feature type="domain" description="Thioredoxin" evidence="6">
    <location>
        <begin position="240"/>
        <end position="380"/>
    </location>
</feature>
<dbReference type="GO" id="GO:0030313">
    <property type="term" value="C:cell envelope"/>
    <property type="evidence" value="ECO:0007669"/>
    <property type="project" value="UniProtKB-SubCell"/>
</dbReference>
<dbReference type="InterPro" id="IPR000866">
    <property type="entry name" value="AhpC/TSA"/>
</dbReference>
<dbReference type="EMBL" id="JACIES010000007">
    <property type="protein sequence ID" value="MBB4027054.1"/>
    <property type="molecule type" value="Genomic_DNA"/>
</dbReference>
<feature type="chain" id="PRO_5031496757" evidence="5">
    <location>
        <begin position="20"/>
        <end position="380"/>
    </location>
</feature>
<dbReference type="PANTHER" id="PTHR42852">
    <property type="entry name" value="THIOL:DISULFIDE INTERCHANGE PROTEIN DSBE"/>
    <property type="match status" value="1"/>
</dbReference>
<dbReference type="Proteomes" id="UP000546007">
    <property type="component" value="Unassembled WGS sequence"/>
</dbReference>
<keyword evidence="3" id="KW-1015">Disulfide bond</keyword>
<gene>
    <name evidence="7" type="ORF">GGR14_002857</name>
</gene>
<dbReference type="PROSITE" id="PS51352">
    <property type="entry name" value="THIOREDOXIN_2"/>
    <property type="match status" value="1"/>
</dbReference>
<dbReference type="Pfam" id="PF00578">
    <property type="entry name" value="AhpC-TSA"/>
    <property type="match status" value="1"/>
</dbReference>
<dbReference type="GO" id="GO:0016491">
    <property type="term" value="F:oxidoreductase activity"/>
    <property type="evidence" value="ECO:0007669"/>
    <property type="project" value="InterPro"/>
</dbReference>
<keyword evidence="2" id="KW-0201">Cytochrome c-type biogenesis</keyword>
<feature type="signal peptide" evidence="5">
    <location>
        <begin position="1"/>
        <end position="19"/>
    </location>
</feature>
<dbReference type="GO" id="GO:0016209">
    <property type="term" value="F:antioxidant activity"/>
    <property type="evidence" value="ECO:0007669"/>
    <property type="project" value="InterPro"/>
</dbReference>
<accession>A0A7W6HY07</accession>
<keyword evidence="5" id="KW-0732">Signal</keyword>
<dbReference type="InterPro" id="IPR050553">
    <property type="entry name" value="Thioredoxin_ResA/DsbE_sf"/>
</dbReference>
<dbReference type="GeneID" id="93102135"/>
<dbReference type="Pfam" id="PF14289">
    <property type="entry name" value="DUF4369"/>
    <property type="match status" value="1"/>
</dbReference>
<keyword evidence="4" id="KW-0676">Redox-active center</keyword>
<dbReference type="Gene3D" id="3.40.30.10">
    <property type="entry name" value="Glutaredoxin"/>
    <property type="match status" value="1"/>
</dbReference>
<dbReference type="PROSITE" id="PS00194">
    <property type="entry name" value="THIOREDOXIN_1"/>
    <property type="match status" value="1"/>
</dbReference>
<dbReference type="AlphaFoldDB" id="A0A7W6HY07"/>
<comment type="caution">
    <text evidence="7">The sequence shown here is derived from an EMBL/GenBank/DDBJ whole genome shotgun (WGS) entry which is preliminary data.</text>
</comment>
<evidence type="ECO:0000256" key="3">
    <source>
        <dbReference type="ARBA" id="ARBA00023157"/>
    </source>
</evidence>
<evidence type="ECO:0000313" key="8">
    <source>
        <dbReference type="Proteomes" id="UP000546007"/>
    </source>
</evidence>
<evidence type="ECO:0000313" key="7">
    <source>
        <dbReference type="EMBL" id="MBB4027054.1"/>
    </source>
</evidence>
<dbReference type="InterPro" id="IPR036249">
    <property type="entry name" value="Thioredoxin-like_sf"/>
</dbReference>
<keyword evidence="8" id="KW-1185">Reference proteome</keyword>
<sequence length="380" mass="43390">MKKILVLGCLLMSFVGLFGQNEVSKETKDCTIQGVLDGIYKGTKVYLVEEEEINGASKVIDSCDVKDNRYTFVIKNVTVPRMYFVKSGDPNCLSPITPIWVEPGNVKVRANSEFFLNCTVTGTVNNEIFSAYNAEMKHFVDSMLRSANIDLLLNRNQSEKEKDRDFKARTKQHGSRALHLQEELVRRYYDQAIAPFMIFWEMKANVTLDELKELRAVVSPSLNEHPYTKQLDEYIRLAEFKVGSDVPDFELPDKDGKTFKLSSLRGKYVLIDFWASWCGPCMREMPNVVKLYKECKGKNFEIVGVSLDQKRDAWLNAVEKNKMKWIQVSDLKSWATAPVKLCNVSAVPYTVLIDPQGKVIALELRGEELISKVKEVLNKK</sequence>
<proteinExistence type="predicted"/>
<dbReference type="RefSeq" id="WP_229782983.1">
    <property type="nucleotide sequence ID" value="NZ_AP028155.1"/>
</dbReference>
<dbReference type="PANTHER" id="PTHR42852:SF6">
    <property type="entry name" value="THIOL:DISULFIDE INTERCHANGE PROTEIN DSBE"/>
    <property type="match status" value="1"/>
</dbReference>
<dbReference type="InterPro" id="IPR013766">
    <property type="entry name" value="Thioredoxin_domain"/>
</dbReference>
<evidence type="ECO:0000256" key="2">
    <source>
        <dbReference type="ARBA" id="ARBA00022748"/>
    </source>
</evidence>
<evidence type="ECO:0000259" key="6">
    <source>
        <dbReference type="PROSITE" id="PS51352"/>
    </source>
</evidence>
<dbReference type="SUPFAM" id="SSF52833">
    <property type="entry name" value="Thioredoxin-like"/>
    <property type="match status" value="1"/>
</dbReference>
<organism evidence="7 8">
    <name type="scientific">Butyricimonas faecihominis</name>
    <dbReference type="NCBI Taxonomy" id="1472416"/>
    <lineage>
        <taxon>Bacteria</taxon>
        <taxon>Pseudomonadati</taxon>
        <taxon>Bacteroidota</taxon>
        <taxon>Bacteroidia</taxon>
        <taxon>Bacteroidales</taxon>
        <taxon>Odoribacteraceae</taxon>
        <taxon>Butyricimonas</taxon>
    </lineage>
</organism>
<dbReference type="InterPro" id="IPR017937">
    <property type="entry name" value="Thioredoxin_CS"/>
</dbReference>